<dbReference type="Proteomes" id="UP000295493">
    <property type="component" value="Unassembled WGS sequence"/>
</dbReference>
<dbReference type="InterPro" id="IPR050816">
    <property type="entry name" value="Flavin-dep_Halogenase_NPB"/>
</dbReference>
<evidence type="ECO:0000256" key="2">
    <source>
        <dbReference type="PIRSR" id="PIRSR011396-2"/>
    </source>
</evidence>
<keyword evidence="2" id="KW-0547">Nucleotide-binding</keyword>
<evidence type="ECO:0000256" key="1">
    <source>
        <dbReference type="PIRSR" id="PIRSR011396-1"/>
    </source>
</evidence>
<feature type="active site" evidence="1">
    <location>
        <position position="79"/>
    </location>
</feature>
<feature type="binding site" evidence="2">
    <location>
        <position position="328"/>
    </location>
    <ligand>
        <name>FAD</name>
        <dbReference type="ChEBI" id="CHEBI:57692"/>
    </ligand>
</feature>
<dbReference type="GO" id="GO:0004497">
    <property type="term" value="F:monooxygenase activity"/>
    <property type="evidence" value="ECO:0007669"/>
    <property type="project" value="InterPro"/>
</dbReference>
<feature type="binding site" evidence="2">
    <location>
        <position position="79"/>
    </location>
    <ligand>
        <name>7-chloro-L-tryptophan</name>
        <dbReference type="ChEBI" id="CHEBI:58713"/>
    </ligand>
</feature>
<dbReference type="AlphaFoldDB" id="A0A4R6FYL0"/>
<reference evidence="3 4" key="1">
    <citation type="submission" date="2019-03" db="EMBL/GenBank/DDBJ databases">
        <title>Genomic Encyclopedia of Type Strains, Phase IV (KMG-IV): sequencing the most valuable type-strain genomes for metagenomic binning, comparative biology and taxonomic classification.</title>
        <authorList>
            <person name="Goeker M."/>
        </authorList>
    </citation>
    <scope>NUCLEOTIDE SEQUENCE [LARGE SCALE GENOMIC DNA]</scope>
    <source>
        <strain evidence="3 4">DSM 25059</strain>
    </source>
</reference>
<dbReference type="OrthoDB" id="462203at2"/>
<dbReference type="PANTHER" id="PTHR43747:SF4">
    <property type="entry name" value="FLAVIN-DEPENDENT TRYPTOPHAN HALOGENASE"/>
    <property type="match status" value="1"/>
</dbReference>
<sequence length="494" mass="54666">MVEQRVKRVVIAGGGTAGWCAAAALSRQLGALIEVVLVESDAIGTVGVGEATIPTIRTFHQLLGIDEREFLRATSATFKLGIAFENWGQVGDRYIHSFGEVGHGTWMGGFQHFWLQAREAGFAEPIGAYSLEHEAAEARRFATGDQSAISYAYHLDATGYARFLRAIAESSGAVRKEGRIARVERDGQSGDLTALVLESGERVAGDLFVDCTGFRALLIEEALETGFDDWSHWLPTDRALAVQTEATGPAVPYTRAIAHEAGWRWRIPLQHRIGNGLVYSSAHLSDDAAHDALIAGIEGDRRTDPRLIRYRTGQRRKAWNANCIALGLSSGFVEPLESTSIHLIMIGVTRLMQLFPFGGVSDALRDRYNDLAEREIEGVRDFIILHYHLTQRGDSEFWKSRRTMAIPDSLARRIALFRESAQAFQASDELFRVDSWLQVMLGQGLEPQGYHHMGKIMPPDRLKAALESMRSNIADAVGAMPTHQAFLDRYCNGR</sequence>
<feature type="binding site" evidence="2">
    <location>
        <begin position="14"/>
        <end position="17"/>
    </location>
    <ligand>
        <name>FAD</name>
        <dbReference type="ChEBI" id="CHEBI:57692"/>
    </ligand>
</feature>
<name>A0A4R6FYL0_9SPHN</name>
<organism evidence="3 4">
    <name type="scientific">Stakelama pacifica</name>
    <dbReference type="NCBI Taxonomy" id="517720"/>
    <lineage>
        <taxon>Bacteria</taxon>
        <taxon>Pseudomonadati</taxon>
        <taxon>Pseudomonadota</taxon>
        <taxon>Alphaproteobacteria</taxon>
        <taxon>Sphingomonadales</taxon>
        <taxon>Sphingomonadaceae</taxon>
        <taxon>Stakelama</taxon>
    </lineage>
</organism>
<accession>A0A4R6FYL0</accession>
<feature type="binding site" evidence="2">
    <location>
        <position position="341"/>
    </location>
    <ligand>
        <name>FAD</name>
        <dbReference type="ChEBI" id="CHEBI:57692"/>
    </ligand>
</feature>
<keyword evidence="2" id="KW-0285">Flavoprotein</keyword>
<proteinExistence type="predicted"/>
<dbReference type="RefSeq" id="WP_133494084.1">
    <property type="nucleotide sequence ID" value="NZ_BMLU01000001.1"/>
</dbReference>
<dbReference type="Pfam" id="PF04820">
    <property type="entry name" value="Trp_halogenase"/>
    <property type="match status" value="1"/>
</dbReference>
<dbReference type="EMBL" id="SNWD01000001">
    <property type="protein sequence ID" value="TDN86927.1"/>
    <property type="molecule type" value="Genomic_DNA"/>
</dbReference>
<dbReference type="Gene3D" id="3.50.50.60">
    <property type="entry name" value="FAD/NAD(P)-binding domain"/>
    <property type="match status" value="1"/>
</dbReference>
<keyword evidence="4" id="KW-1185">Reference proteome</keyword>
<feature type="binding site" evidence="2">
    <location>
        <position position="337"/>
    </location>
    <ligand>
        <name>FAD</name>
        <dbReference type="ChEBI" id="CHEBI:57692"/>
    </ligand>
</feature>
<comment type="caution">
    <text evidence="3">The sequence shown here is derived from an EMBL/GenBank/DDBJ whole genome shotgun (WGS) entry which is preliminary data.</text>
</comment>
<dbReference type="SUPFAM" id="SSF51905">
    <property type="entry name" value="FAD/NAD(P)-binding domain"/>
    <property type="match status" value="1"/>
</dbReference>
<dbReference type="InterPro" id="IPR036188">
    <property type="entry name" value="FAD/NAD-bd_sf"/>
</dbReference>
<evidence type="ECO:0000313" key="4">
    <source>
        <dbReference type="Proteomes" id="UP000295493"/>
    </source>
</evidence>
<dbReference type="PANTHER" id="PTHR43747">
    <property type="entry name" value="FAD-BINDING PROTEIN"/>
    <property type="match status" value="1"/>
</dbReference>
<dbReference type="GO" id="GO:0000166">
    <property type="term" value="F:nucleotide binding"/>
    <property type="evidence" value="ECO:0007669"/>
    <property type="project" value="UniProtKB-KW"/>
</dbReference>
<keyword evidence="2" id="KW-0274">FAD</keyword>
<dbReference type="PIRSF" id="PIRSF011396">
    <property type="entry name" value="Trp_halogenase"/>
    <property type="match status" value="1"/>
</dbReference>
<evidence type="ECO:0000313" key="3">
    <source>
        <dbReference type="EMBL" id="TDN86927.1"/>
    </source>
</evidence>
<gene>
    <name evidence="3" type="ORF">EV664_101505</name>
</gene>
<dbReference type="InterPro" id="IPR006905">
    <property type="entry name" value="Flavin_halogenase"/>
</dbReference>
<dbReference type="InterPro" id="IPR033856">
    <property type="entry name" value="Trp_halogen"/>
</dbReference>
<protein>
    <submittedName>
        <fullName evidence="3">Tryptophan halogenase</fullName>
    </submittedName>
</protein>